<evidence type="ECO:0000259" key="4">
    <source>
        <dbReference type="Pfam" id="PF15780"/>
    </source>
</evidence>
<proteinExistence type="predicted"/>
<sequence length="812" mass="91423">MAAACESTLVISPPRKENAVQYNTVQNTLTLQAFASKPTLDFGEVKLGVRVEVGLRIFNPSDHDVEITIVNSPSPFKAVTKFTAPKSSGLLYNVAWRPREEGIVRKVLDVKVVPSRPPIRTGIILVGKCVDPSKGPEWKRAVLRASQRQKPAFKKPFVKNSDKLSKENVSCSTPSNDEQTFITKKRGVLTEHQETPPPSVEPCEINNETFLVETPGRRETYIVPDELPDLNEAAPTTKPVNKFRFPQYMYKKRKSSTPVTSPKNRTESVIPARNQGPSSTRSPARKFAEHLSLRIGAQAGKNVPNQKSFVAAKAFHPAEVKNTENVESQTVSPRTMVENVKRRIQEMVQEMSARPCVVPDKPADVVEEVADEFEAVSLKDVPHKDHVGDDLDVSMPSSIFNPELPIEAEAMKRISLEHISEEESFQDADKENEAPTLGTPPGFFAKINRNMRLMFTPSPKCVKEEFQQPKEEPLSTTETELADNQTLAAEPQIERNRARENLPKVVLISRREIAALRIQAWYFRHRSHRICSNPNDMADDKDKKIKVRFCETFSRSLGQTQDFYDDNVGDDDGLSPPWRKDVALTIEKAPEQAEMETWATNRGRGLANRTALRPIPSVGQRHLPAETSNRITRPWRSATCNERHIDASNGLQSRVITTLSSTRLEGHWEPTKPSDEDLLTEFPREIHTLSDLMRVVAYETAEDLRNALTEAGAATYGIYGVPLPDFDAMREKVWCEMKKITYELMILKKILNEAVEDTGKAKKEADEAYEKFQPGLVSKLQKTCAEFGRIHGCRDKLRRVLNLAASFLLRES</sequence>
<evidence type="ECO:0000313" key="6">
    <source>
        <dbReference type="Proteomes" id="UP000678499"/>
    </source>
</evidence>
<feature type="region of interest" description="Disordered" evidence="3">
    <location>
        <begin position="253"/>
        <end position="283"/>
    </location>
</feature>
<organism evidence="5">
    <name type="scientific">Notodromas monacha</name>
    <dbReference type="NCBI Taxonomy" id="399045"/>
    <lineage>
        <taxon>Eukaryota</taxon>
        <taxon>Metazoa</taxon>
        <taxon>Ecdysozoa</taxon>
        <taxon>Arthropoda</taxon>
        <taxon>Crustacea</taxon>
        <taxon>Oligostraca</taxon>
        <taxon>Ostracoda</taxon>
        <taxon>Podocopa</taxon>
        <taxon>Podocopida</taxon>
        <taxon>Cypridocopina</taxon>
        <taxon>Cypridoidea</taxon>
        <taxon>Cyprididae</taxon>
        <taxon>Notodromas</taxon>
    </lineage>
</organism>
<feature type="domain" description="Abnormal spindle-like microcephaly-associated protein ASH" evidence="4">
    <location>
        <begin position="28"/>
        <end position="110"/>
    </location>
</feature>
<dbReference type="EMBL" id="OA883110">
    <property type="protein sequence ID" value="CAD7277970.1"/>
    <property type="molecule type" value="Genomic_DNA"/>
</dbReference>
<accession>A0A7R9BPC5</accession>
<evidence type="ECO:0000313" key="5">
    <source>
        <dbReference type="EMBL" id="CAD7277970.1"/>
    </source>
</evidence>
<keyword evidence="6" id="KW-1185">Reference proteome</keyword>
<evidence type="ECO:0000256" key="2">
    <source>
        <dbReference type="ARBA" id="ARBA00022490"/>
    </source>
</evidence>
<dbReference type="Pfam" id="PF15780">
    <property type="entry name" value="ASH"/>
    <property type="match status" value="1"/>
</dbReference>
<comment type="subcellular location">
    <subcellularLocation>
        <location evidence="1">Cytoplasm</location>
    </subcellularLocation>
</comment>
<name>A0A7R9BPC5_9CRUS</name>
<gene>
    <name evidence="5" type="ORF">NMOB1V02_LOCUS5686</name>
</gene>
<dbReference type="Proteomes" id="UP000678499">
    <property type="component" value="Unassembled WGS sequence"/>
</dbReference>
<keyword evidence="2" id="KW-0963">Cytoplasm</keyword>
<evidence type="ECO:0000256" key="3">
    <source>
        <dbReference type="SAM" id="MobiDB-lite"/>
    </source>
</evidence>
<reference evidence="5" key="1">
    <citation type="submission" date="2020-11" db="EMBL/GenBank/DDBJ databases">
        <authorList>
            <person name="Tran Van P."/>
        </authorList>
    </citation>
    <scope>NUCLEOTIDE SEQUENCE</scope>
</reference>
<protein>
    <recommendedName>
        <fullName evidence="4">Abnormal spindle-like microcephaly-associated protein ASH domain-containing protein</fullName>
    </recommendedName>
</protein>
<dbReference type="EMBL" id="CAJPEX010001073">
    <property type="protein sequence ID" value="CAG0918122.1"/>
    <property type="molecule type" value="Genomic_DNA"/>
</dbReference>
<dbReference type="AlphaFoldDB" id="A0A7R9BPC5"/>
<dbReference type="GO" id="GO:0005737">
    <property type="term" value="C:cytoplasm"/>
    <property type="evidence" value="ECO:0007669"/>
    <property type="project" value="UniProtKB-SubCell"/>
</dbReference>
<dbReference type="InterPro" id="IPR031549">
    <property type="entry name" value="ASH"/>
</dbReference>
<evidence type="ECO:0000256" key="1">
    <source>
        <dbReference type="ARBA" id="ARBA00004496"/>
    </source>
</evidence>